<dbReference type="PANTHER" id="PTHR30273:SF2">
    <property type="entry name" value="PROTEIN FECR"/>
    <property type="match status" value="1"/>
</dbReference>
<dbReference type="KEGG" id="phe:Phep_2531"/>
<evidence type="ECO:0000313" key="6">
    <source>
        <dbReference type="Proteomes" id="UP000000852"/>
    </source>
</evidence>
<accession>C6XZN9</accession>
<evidence type="ECO:0000259" key="3">
    <source>
        <dbReference type="Pfam" id="PF04773"/>
    </source>
</evidence>
<keyword evidence="6" id="KW-1185">Reference proteome</keyword>
<dbReference type="PANTHER" id="PTHR30273">
    <property type="entry name" value="PERIPLASMIC SIGNAL SENSOR AND SIGMA FACTOR ACTIVATOR FECR-RELATED"/>
    <property type="match status" value="1"/>
</dbReference>
<organism evidence="5 6">
    <name type="scientific">Pedobacter heparinus (strain ATCC 13125 / DSM 2366 / CIP 104194 / JCM 7457 / NBRC 12017 / NCIMB 9290 / NRRL B-14731 / HIM 762-3)</name>
    <dbReference type="NCBI Taxonomy" id="485917"/>
    <lineage>
        <taxon>Bacteria</taxon>
        <taxon>Pseudomonadati</taxon>
        <taxon>Bacteroidota</taxon>
        <taxon>Sphingobacteriia</taxon>
        <taxon>Sphingobacteriales</taxon>
        <taxon>Sphingobacteriaceae</taxon>
        <taxon>Pedobacter</taxon>
    </lineage>
</organism>
<dbReference type="InterPro" id="IPR012373">
    <property type="entry name" value="Ferrdict_sens_TM"/>
</dbReference>
<dbReference type="InterPro" id="IPR006860">
    <property type="entry name" value="FecR"/>
</dbReference>
<dbReference type="GO" id="GO:0016989">
    <property type="term" value="F:sigma factor antagonist activity"/>
    <property type="evidence" value="ECO:0007669"/>
    <property type="project" value="TreeGrafter"/>
</dbReference>
<proteinExistence type="predicted"/>
<reference evidence="5 6" key="1">
    <citation type="journal article" date="2009" name="Stand. Genomic Sci.">
        <title>Complete genome sequence of Pedobacter heparinus type strain (HIM 762-3).</title>
        <authorList>
            <person name="Han C."/>
            <person name="Spring S."/>
            <person name="Lapidus A."/>
            <person name="Del Rio T.G."/>
            <person name="Tice H."/>
            <person name="Copeland A."/>
            <person name="Cheng J.F."/>
            <person name="Lucas S."/>
            <person name="Chen F."/>
            <person name="Nolan M."/>
            <person name="Bruce D."/>
            <person name="Goodwin L."/>
            <person name="Pitluck S."/>
            <person name="Ivanova N."/>
            <person name="Mavromatis K."/>
            <person name="Mikhailova N."/>
            <person name="Pati A."/>
            <person name="Chen A."/>
            <person name="Palaniappan K."/>
            <person name="Land M."/>
            <person name="Hauser L."/>
            <person name="Chang Y.J."/>
            <person name="Jeffries C.C."/>
            <person name="Saunders E."/>
            <person name="Chertkov O."/>
            <person name="Brettin T."/>
            <person name="Goker M."/>
            <person name="Rohde M."/>
            <person name="Bristow J."/>
            <person name="Eisen J.A."/>
            <person name="Markowitz V."/>
            <person name="Hugenholtz P."/>
            <person name="Kyrpides N.C."/>
            <person name="Klenk H.P."/>
            <person name="Detter J.C."/>
        </authorList>
    </citation>
    <scope>NUCLEOTIDE SEQUENCE [LARGE SCALE GENOMIC DNA]</scope>
    <source>
        <strain evidence="6">ATCC 13125 / DSM 2366 / CIP 104194 / JCM 7457 / NBRC 12017 / NCIMB 9290 / NRRL B-14731 / HIM 762-3</strain>
    </source>
</reference>
<dbReference type="InterPro" id="IPR032508">
    <property type="entry name" value="FecR_C"/>
</dbReference>
<evidence type="ECO:0000313" key="5">
    <source>
        <dbReference type="EMBL" id="ACU04735.1"/>
    </source>
</evidence>
<name>C6XZN9_PEDHD</name>
<dbReference type="eggNOG" id="COG3712">
    <property type="taxonomic scope" value="Bacteria"/>
</dbReference>
<dbReference type="HOGENOM" id="CLU_050192_1_0_10"/>
<dbReference type="OrthoDB" id="772265at2"/>
<keyword evidence="2" id="KW-1133">Transmembrane helix</keyword>
<keyword evidence="2" id="KW-0812">Transmembrane</keyword>
<dbReference type="RefSeq" id="WP_015808347.1">
    <property type="nucleotide sequence ID" value="NC_013061.1"/>
</dbReference>
<sequence>MKQEQINDLIKKYTAGTATNEEREQLHQWYRDVAYADAEYPDDEHLVHKRMLERLQREIIPLRKSKVLIRRIAAAATVFLCLTAGFYFYRVRYKTAETTALSYDVEPGGNKAVLTLVNGSKVNLSGVKSGIVINTTTLTYNDGSKVQVSPRTEDLYPGAMPGSGPSSQQEMMVSTPDGGTYQVVLPDSTRVWLNAASSLKFPATFSGLDSRKVELNGEAYFEVAKIRTKSKTSAAGARVPFIVVSKGQEVEVLGTHFNISAYTNQAATKTSLLEGLVRIKNDKGNALLKPGQQAINGAKGIELVSGDAEDAIAWKNGYFMFDNEDLASVMAKLCRWYNVSVNYEDEAVKSVKYYGTISRFEKISKVLTKLETTGNLKFEVKGKTVHVSEK</sequence>
<feature type="region of interest" description="Disordered" evidence="1">
    <location>
        <begin position="152"/>
        <end position="173"/>
    </location>
</feature>
<dbReference type="EMBL" id="CP001681">
    <property type="protein sequence ID" value="ACU04735.1"/>
    <property type="molecule type" value="Genomic_DNA"/>
</dbReference>
<gene>
    <name evidence="5" type="ordered locus">Phep_2531</name>
</gene>
<evidence type="ECO:0000259" key="4">
    <source>
        <dbReference type="Pfam" id="PF16344"/>
    </source>
</evidence>
<feature type="transmembrane region" description="Helical" evidence="2">
    <location>
        <begin position="72"/>
        <end position="89"/>
    </location>
</feature>
<feature type="domain" description="Protein FecR C-terminal" evidence="4">
    <location>
        <begin position="318"/>
        <end position="387"/>
    </location>
</feature>
<dbReference type="Gene3D" id="3.55.50.30">
    <property type="match status" value="1"/>
</dbReference>
<keyword evidence="2" id="KW-0472">Membrane</keyword>
<evidence type="ECO:0000256" key="1">
    <source>
        <dbReference type="SAM" id="MobiDB-lite"/>
    </source>
</evidence>
<dbReference type="AlphaFoldDB" id="C6XZN9"/>
<dbReference type="Pfam" id="PF16344">
    <property type="entry name" value="FecR_C"/>
    <property type="match status" value="1"/>
</dbReference>
<dbReference type="Proteomes" id="UP000000852">
    <property type="component" value="Chromosome"/>
</dbReference>
<dbReference type="STRING" id="485917.Phep_2531"/>
<dbReference type="Gene3D" id="2.60.120.1440">
    <property type="match status" value="1"/>
</dbReference>
<dbReference type="Pfam" id="PF04773">
    <property type="entry name" value="FecR"/>
    <property type="match status" value="1"/>
</dbReference>
<feature type="domain" description="FecR protein" evidence="3">
    <location>
        <begin position="173"/>
        <end position="278"/>
    </location>
</feature>
<protein>
    <submittedName>
        <fullName evidence="5">FecR protein</fullName>
    </submittedName>
</protein>
<evidence type="ECO:0000256" key="2">
    <source>
        <dbReference type="SAM" id="Phobius"/>
    </source>
</evidence>